<reference evidence="1" key="1">
    <citation type="submission" date="2023-03" db="EMBL/GenBank/DDBJ databases">
        <title>Chromosome-level genomes of two armyworms, Mythimna separata and Mythimna loreyi, provide insights into the biosynthesis and reception of sex pheromones.</title>
        <authorList>
            <person name="Zhao H."/>
        </authorList>
    </citation>
    <scope>NUCLEOTIDE SEQUENCE</scope>
    <source>
        <strain evidence="1">BeijingLab</strain>
    </source>
</reference>
<evidence type="ECO:0000313" key="1">
    <source>
        <dbReference type="EMBL" id="KAJ8727952.1"/>
    </source>
</evidence>
<protein>
    <submittedName>
        <fullName evidence="1">Uncharacterized protein</fullName>
    </submittedName>
</protein>
<sequence length="257" mass="29014">MVHAVGMGCMASSQKISVAAYSEPSKSSVKSTKAETVLSALTRLDDEIAKSEKTHPSARLAVVAIELESIQQEIKTFEEITATVTKDTYAKTIHQLFISLDLYRRPMLASENEDFIANVNRKEMRRLELSWLRTRYTELVRERRVLHAQILRSRSLYAQLQHLLGEYVLLRRLELSWLRTRYTELQHLLDSIWGTTARPGSTQESELTKALGLRDALASVSARLRAAAEYAHAAVRLLDDAMPAWKMTTVGKSVVAD</sequence>
<evidence type="ECO:0000313" key="2">
    <source>
        <dbReference type="Proteomes" id="UP001231649"/>
    </source>
</evidence>
<gene>
    <name evidence="1" type="ORF">PYW08_016337</name>
</gene>
<accession>A0ACC2QZ29</accession>
<dbReference type="EMBL" id="CM056785">
    <property type="protein sequence ID" value="KAJ8727952.1"/>
    <property type="molecule type" value="Genomic_DNA"/>
</dbReference>
<name>A0ACC2QZ29_9NEOP</name>
<comment type="caution">
    <text evidence="1">The sequence shown here is derived from an EMBL/GenBank/DDBJ whole genome shotgun (WGS) entry which is preliminary data.</text>
</comment>
<dbReference type="Proteomes" id="UP001231649">
    <property type="component" value="Chromosome 9"/>
</dbReference>
<organism evidence="1 2">
    <name type="scientific">Mythimna loreyi</name>
    <dbReference type="NCBI Taxonomy" id="667449"/>
    <lineage>
        <taxon>Eukaryota</taxon>
        <taxon>Metazoa</taxon>
        <taxon>Ecdysozoa</taxon>
        <taxon>Arthropoda</taxon>
        <taxon>Hexapoda</taxon>
        <taxon>Insecta</taxon>
        <taxon>Pterygota</taxon>
        <taxon>Neoptera</taxon>
        <taxon>Endopterygota</taxon>
        <taxon>Lepidoptera</taxon>
        <taxon>Glossata</taxon>
        <taxon>Ditrysia</taxon>
        <taxon>Noctuoidea</taxon>
        <taxon>Noctuidae</taxon>
        <taxon>Noctuinae</taxon>
        <taxon>Hadenini</taxon>
        <taxon>Mythimna</taxon>
    </lineage>
</organism>
<proteinExistence type="predicted"/>
<keyword evidence="2" id="KW-1185">Reference proteome</keyword>